<sequence>MDRDWSFLEQNSSNGKMKRVVDAAQVEQNSRVVVCLGTQQFVDYLCMTNPCVLSVMHYSLLELANIKEKHDSVKCRQGDIVGMPSSSPPLDVVFINCLPALNHSLPRIFEALVRRCAPGARLIISDTQGRDQLRVHKKYNPDVITGDLPDQVELEKVLWRYPLQLISFSDEADFYLAVLKVCEDENSKT</sequence>
<organism evidence="1">
    <name type="scientific">Picea sitchensis</name>
    <name type="common">Sitka spruce</name>
    <name type="synonym">Pinus sitchensis</name>
    <dbReference type="NCBI Taxonomy" id="3332"/>
    <lineage>
        <taxon>Eukaryota</taxon>
        <taxon>Viridiplantae</taxon>
        <taxon>Streptophyta</taxon>
        <taxon>Embryophyta</taxon>
        <taxon>Tracheophyta</taxon>
        <taxon>Spermatophyta</taxon>
        <taxon>Pinopsida</taxon>
        <taxon>Pinidae</taxon>
        <taxon>Conifers I</taxon>
        <taxon>Pinales</taxon>
        <taxon>Pinaceae</taxon>
        <taxon>Picea</taxon>
    </lineage>
</organism>
<proteinExistence type="evidence at transcript level"/>
<evidence type="ECO:0000313" key="1">
    <source>
        <dbReference type="EMBL" id="ABK21221.1"/>
    </source>
</evidence>
<dbReference type="SUPFAM" id="SSF53335">
    <property type="entry name" value="S-adenosyl-L-methionine-dependent methyltransferases"/>
    <property type="match status" value="1"/>
</dbReference>
<dbReference type="AlphaFoldDB" id="A9NKR0"/>
<dbReference type="PANTHER" id="PTHR37217">
    <property type="entry name" value="EXPRESSED PROTEIN"/>
    <property type="match status" value="1"/>
</dbReference>
<accession>A9NKR0</accession>
<dbReference type="GO" id="GO:0009507">
    <property type="term" value="C:chloroplast"/>
    <property type="evidence" value="ECO:0007669"/>
    <property type="project" value="TreeGrafter"/>
</dbReference>
<protein>
    <recommendedName>
        <fullName evidence="2">Methyltransferase type 11 domain-containing protein</fullName>
    </recommendedName>
</protein>
<reference evidence="1" key="1">
    <citation type="journal article" date="2008" name="BMC Genomics">
        <title>A conifer genomics resource of 200,000 spruce (Picea spp.) ESTs and 6,464 high-quality, sequence-finished full-length cDNAs for Sitka spruce (Picea sitchensis).</title>
        <authorList>
            <person name="Ralph S.G."/>
            <person name="Chun H.J."/>
            <person name="Kolosova N."/>
            <person name="Cooper D."/>
            <person name="Oddy C."/>
            <person name="Ritland C.E."/>
            <person name="Kirkpatrick R."/>
            <person name="Moore R."/>
            <person name="Barber S."/>
            <person name="Holt R.A."/>
            <person name="Jones S.J."/>
            <person name="Marra M.A."/>
            <person name="Douglas C.J."/>
            <person name="Ritland K."/>
            <person name="Bohlmann J."/>
        </authorList>
    </citation>
    <scope>NUCLEOTIDE SEQUENCE</scope>
    <source>
        <tissue evidence="1">Green portion of the leader tissue</tissue>
    </source>
</reference>
<name>A9NKR0_PICSI</name>
<dbReference type="InterPro" id="IPR029063">
    <property type="entry name" value="SAM-dependent_MTases_sf"/>
</dbReference>
<dbReference type="PANTHER" id="PTHR37217:SF1">
    <property type="entry name" value="EXPRESSED PROTEIN"/>
    <property type="match status" value="1"/>
</dbReference>
<evidence type="ECO:0008006" key="2">
    <source>
        <dbReference type="Google" id="ProtNLM"/>
    </source>
</evidence>
<dbReference type="Gene3D" id="3.40.50.150">
    <property type="entry name" value="Vaccinia Virus protein VP39"/>
    <property type="match status" value="1"/>
</dbReference>
<dbReference type="EMBL" id="EF081840">
    <property type="protein sequence ID" value="ABK21221.1"/>
    <property type="molecule type" value="mRNA"/>
</dbReference>